<evidence type="ECO:0000313" key="8">
    <source>
        <dbReference type="EMBL" id="KAK3348937.1"/>
    </source>
</evidence>
<dbReference type="Proteomes" id="UP001275084">
    <property type="component" value="Unassembled WGS sequence"/>
</dbReference>
<evidence type="ECO:0000256" key="6">
    <source>
        <dbReference type="ARBA" id="ARBA00022807"/>
    </source>
</evidence>
<dbReference type="InterPro" id="IPR022105">
    <property type="entry name" value="DUF3645"/>
</dbReference>
<keyword evidence="3" id="KW-0645">Protease</keyword>
<keyword evidence="9" id="KW-1185">Reference proteome</keyword>
<reference evidence="8" key="1">
    <citation type="journal article" date="2023" name="Mol. Phylogenet. Evol.">
        <title>Genome-scale phylogeny and comparative genomics of the fungal order Sordariales.</title>
        <authorList>
            <person name="Hensen N."/>
            <person name="Bonometti L."/>
            <person name="Westerberg I."/>
            <person name="Brannstrom I.O."/>
            <person name="Guillou S."/>
            <person name="Cros-Aarteil S."/>
            <person name="Calhoun S."/>
            <person name="Haridas S."/>
            <person name="Kuo A."/>
            <person name="Mondo S."/>
            <person name="Pangilinan J."/>
            <person name="Riley R."/>
            <person name="LaButti K."/>
            <person name="Andreopoulos B."/>
            <person name="Lipzen A."/>
            <person name="Chen C."/>
            <person name="Yan M."/>
            <person name="Daum C."/>
            <person name="Ng V."/>
            <person name="Clum A."/>
            <person name="Steindorff A."/>
            <person name="Ohm R.A."/>
            <person name="Martin F."/>
            <person name="Silar P."/>
            <person name="Natvig D.O."/>
            <person name="Lalanne C."/>
            <person name="Gautier V."/>
            <person name="Ament-Velasquez S.L."/>
            <person name="Kruys A."/>
            <person name="Hutchinson M.I."/>
            <person name="Powell A.J."/>
            <person name="Barry K."/>
            <person name="Miller A.N."/>
            <person name="Grigoriev I.V."/>
            <person name="Debuchy R."/>
            <person name="Gladieux P."/>
            <person name="Hiltunen Thoren M."/>
            <person name="Johannesson H."/>
        </authorList>
    </citation>
    <scope>NUCLEOTIDE SEQUENCE</scope>
    <source>
        <strain evidence="8">CBS 955.72</strain>
    </source>
</reference>
<organism evidence="8 9">
    <name type="scientific">Lasiosphaeria hispida</name>
    <dbReference type="NCBI Taxonomy" id="260671"/>
    <lineage>
        <taxon>Eukaryota</taxon>
        <taxon>Fungi</taxon>
        <taxon>Dikarya</taxon>
        <taxon>Ascomycota</taxon>
        <taxon>Pezizomycotina</taxon>
        <taxon>Sordariomycetes</taxon>
        <taxon>Sordariomycetidae</taxon>
        <taxon>Sordariales</taxon>
        <taxon>Lasiosphaeriaceae</taxon>
        <taxon>Lasiosphaeria</taxon>
    </lineage>
</organism>
<keyword evidence="5" id="KW-0378">Hydrolase</keyword>
<name>A0AAJ0MBT9_9PEZI</name>
<comment type="caution">
    <text evidence="8">The sequence shown here is derived from an EMBL/GenBank/DDBJ whole genome shotgun (WGS) entry which is preliminary data.</text>
</comment>
<evidence type="ECO:0000313" key="9">
    <source>
        <dbReference type="Proteomes" id="UP001275084"/>
    </source>
</evidence>
<feature type="domain" description="DUF3645" evidence="7">
    <location>
        <begin position="130"/>
        <end position="151"/>
    </location>
</feature>
<dbReference type="InterPro" id="IPR051346">
    <property type="entry name" value="OTU_Deubiquitinase"/>
</dbReference>
<evidence type="ECO:0000256" key="5">
    <source>
        <dbReference type="ARBA" id="ARBA00022801"/>
    </source>
</evidence>
<sequence length="173" mass="19358">MAKQRQCVEAPGRPTQRYPDKFEVDSKRIRILDGSASPILAEQLAQRILDGELPEFSHVAGQEARIREAMLQYVLEAEPTTDAVVTMEASFPEAHDNQTLLLLRGLLGRGVLSHSLQKRWKVNYGRAHDRAKDTPARQAEFSHPDVVIILTCLSYYSYGGLSPAELASDRREG</sequence>
<dbReference type="EC" id="3.4.19.12" evidence="2"/>
<evidence type="ECO:0000256" key="1">
    <source>
        <dbReference type="ARBA" id="ARBA00000707"/>
    </source>
</evidence>
<dbReference type="GO" id="GO:0004843">
    <property type="term" value="F:cysteine-type deubiquitinase activity"/>
    <property type="evidence" value="ECO:0007669"/>
    <property type="project" value="UniProtKB-EC"/>
</dbReference>
<dbReference type="Pfam" id="PF12359">
    <property type="entry name" value="DUF3645"/>
    <property type="match status" value="1"/>
</dbReference>
<keyword evidence="4" id="KW-0833">Ubl conjugation pathway</keyword>
<dbReference type="PANTHER" id="PTHR13367:SF33">
    <property type="entry name" value="P-LOOP CONTAINING NUCLEOSIDE TRIPHOSPHATE HYDROLASE PROTEIN"/>
    <property type="match status" value="1"/>
</dbReference>
<dbReference type="GO" id="GO:0006508">
    <property type="term" value="P:proteolysis"/>
    <property type="evidence" value="ECO:0007669"/>
    <property type="project" value="UniProtKB-KW"/>
</dbReference>
<evidence type="ECO:0000256" key="3">
    <source>
        <dbReference type="ARBA" id="ARBA00022670"/>
    </source>
</evidence>
<reference evidence="8" key="2">
    <citation type="submission" date="2023-06" db="EMBL/GenBank/DDBJ databases">
        <authorList>
            <consortium name="Lawrence Berkeley National Laboratory"/>
            <person name="Haridas S."/>
            <person name="Hensen N."/>
            <person name="Bonometti L."/>
            <person name="Westerberg I."/>
            <person name="Brannstrom I.O."/>
            <person name="Guillou S."/>
            <person name="Cros-Aarteil S."/>
            <person name="Calhoun S."/>
            <person name="Kuo A."/>
            <person name="Mondo S."/>
            <person name="Pangilinan J."/>
            <person name="Riley R."/>
            <person name="Labutti K."/>
            <person name="Andreopoulos B."/>
            <person name="Lipzen A."/>
            <person name="Chen C."/>
            <person name="Yanf M."/>
            <person name="Daum C."/>
            <person name="Ng V."/>
            <person name="Clum A."/>
            <person name="Steindorff A."/>
            <person name="Ohm R."/>
            <person name="Martin F."/>
            <person name="Silar P."/>
            <person name="Natvig D."/>
            <person name="Lalanne C."/>
            <person name="Gautier V."/>
            <person name="Ament-Velasquez S.L."/>
            <person name="Kruys A."/>
            <person name="Hutchinson M.I."/>
            <person name="Powell A.J."/>
            <person name="Barry K."/>
            <person name="Miller A.N."/>
            <person name="Grigoriev I.V."/>
            <person name="Debuchy R."/>
            <person name="Gladieux P."/>
            <person name="Thoren M.H."/>
            <person name="Johannesson H."/>
        </authorList>
    </citation>
    <scope>NUCLEOTIDE SEQUENCE</scope>
    <source>
        <strain evidence="8">CBS 955.72</strain>
    </source>
</reference>
<evidence type="ECO:0000256" key="2">
    <source>
        <dbReference type="ARBA" id="ARBA00012759"/>
    </source>
</evidence>
<protein>
    <recommendedName>
        <fullName evidence="2">ubiquitinyl hydrolase 1</fullName>
        <ecNumber evidence="2">3.4.19.12</ecNumber>
    </recommendedName>
</protein>
<keyword evidence="6" id="KW-0788">Thiol protease</keyword>
<proteinExistence type="predicted"/>
<dbReference type="EMBL" id="JAUIQD010000005">
    <property type="protein sequence ID" value="KAK3348937.1"/>
    <property type="molecule type" value="Genomic_DNA"/>
</dbReference>
<evidence type="ECO:0000256" key="4">
    <source>
        <dbReference type="ARBA" id="ARBA00022786"/>
    </source>
</evidence>
<evidence type="ECO:0000259" key="7">
    <source>
        <dbReference type="Pfam" id="PF12359"/>
    </source>
</evidence>
<gene>
    <name evidence="8" type="ORF">B0T25DRAFT_519278</name>
</gene>
<dbReference type="AlphaFoldDB" id="A0AAJ0MBT9"/>
<comment type="catalytic activity">
    <reaction evidence="1">
        <text>Thiol-dependent hydrolysis of ester, thioester, amide, peptide and isopeptide bonds formed by the C-terminal Gly of ubiquitin (a 76-residue protein attached to proteins as an intracellular targeting signal).</text>
        <dbReference type="EC" id="3.4.19.12"/>
    </reaction>
</comment>
<dbReference type="PANTHER" id="PTHR13367">
    <property type="entry name" value="UBIQUITIN THIOESTERASE"/>
    <property type="match status" value="1"/>
</dbReference>
<accession>A0AAJ0MBT9</accession>